<dbReference type="RefSeq" id="WP_283406222.1">
    <property type="nucleotide sequence ID" value="NZ_FXUI01000005.1"/>
</dbReference>
<name>A0ABY1QI39_9SPHN</name>
<keyword evidence="3" id="KW-0378">Hydrolase</keyword>
<sequence length="230" mass="24497">MTLLFDLPDTPSVPVLGNTAAYPVRRVFCVGRNYAAHALELGNAVDREAPIWFTKAPAALCLSGATIPYPPGTQNCHYEMELVVAIGAPAFRVAPEQAMEAVFGYACGLDMTRRDLQNAAKGKGYPWDTGKDFENGAIIAAITPARQFALKDQRIALSQNGSIKQDSVLADMIWSIPELIADLSRLYHLAPGDLIYTGTPAGVGAVQAGDVLVGTVEGLEPVRLEIAAAE</sequence>
<evidence type="ECO:0000313" key="4">
    <source>
        <dbReference type="Proteomes" id="UP001157910"/>
    </source>
</evidence>
<evidence type="ECO:0000313" key="3">
    <source>
        <dbReference type="EMBL" id="SMP70206.1"/>
    </source>
</evidence>
<keyword evidence="4" id="KW-1185">Reference proteome</keyword>
<dbReference type="GO" id="GO:0016787">
    <property type="term" value="F:hydrolase activity"/>
    <property type="evidence" value="ECO:0007669"/>
    <property type="project" value="UniProtKB-KW"/>
</dbReference>
<comment type="caution">
    <text evidence="3">The sequence shown here is derived from an EMBL/GenBank/DDBJ whole genome shotgun (WGS) entry which is preliminary data.</text>
</comment>
<dbReference type="PANTHER" id="PTHR11820">
    <property type="entry name" value="ACYLPYRUVASE"/>
    <property type="match status" value="1"/>
</dbReference>
<reference evidence="3 4" key="1">
    <citation type="submission" date="2017-05" db="EMBL/GenBank/DDBJ databases">
        <authorList>
            <person name="Varghese N."/>
            <person name="Submissions S."/>
        </authorList>
    </citation>
    <scope>NUCLEOTIDE SEQUENCE [LARGE SCALE GENOMIC DNA]</scope>
    <source>
        <strain evidence="3 4">SM16</strain>
    </source>
</reference>
<dbReference type="Gene3D" id="3.90.850.10">
    <property type="entry name" value="Fumarylacetoacetase-like, C-terminal domain"/>
    <property type="match status" value="1"/>
</dbReference>
<dbReference type="InterPro" id="IPR011234">
    <property type="entry name" value="Fumarylacetoacetase-like_C"/>
</dbReference>
<dbReference type="SUPFAM" id="SSF56529">
    <property type="entry name" value="FAH"/>
    <property type="match status" value="1"/>
</dbReference>
<feature type="domain" description="Fumarylacetoacetase-like C-terminal" evidence="2">
    <location>
        <begin position="27"/>
        <end position="223"/>
    </location>
</feature>
<accession>A0ABY1QI39</accession>
<dbReference type="EMBL" id="FXUI01000005">
    <property type="protein sequence ID" value="SMP70206.1"/>
    <property type="molecule type" value="Genomic_DNA"/>
</dbReference>
<gene>
    <name evidence="3" type="ORF">SAMN06296065_105273</name>
</gene>
<keyword evidence="1" id="KW-0479">Metal-binding</keyword>
<dbReference type="InterPro" id="IPR036663">
    <property type="entry name" value="Fumarylacetoacetase_C_sf"/>
</dbReference>
<dbReference type="Proteomes" id="UP001157910">
    <property type="component" value="Unassembled WGS sequence"/>
</dbReference>
<evidence type="ECO:0000256" key="1">
    <source>
        <dbReference type="ARBA" id="ARBA00022723"/>
    </source>
</evidence>
<organism evidence="3 4">
    <name type="scientific">Novosphingobium panipatense</name>
    <dbReference type="NCBI Taxonomy" id="428991"/>
    <lineage>
        <taxon>Bacteria</taxon>
        <taxon>Pseudomonadati</taxon>
        <taxon>Pseudomonadota</taxon>
        <taxon>Alphaproteobacteria</taxon>
        <taxon>Sphingomonadales</taxon>
        <taxon>Sphingomonadaceae</taxon>
        <taxon>Novosphingobium</taxon>
    </lineage>
</organism>
<dbReference type="Pfam" id="PF01557">
    <property type="entry name" value="FAA_hydrolase"/>
    <property type="match status" value="1"/>
</dbReference>
<protein>
    <submittedName>
        <fullName evidence="3">Fumarylpyruvate hydrolase</fullName>
    </submittedName>
</protein>
<dbReference type="PANTHER" id="PTHR11820:SF90">
    <property type="entry name" value="FLUTATHIONE S-TRANSFERASE"/>
    <property type="match status" value="1"/>
</dbReference>
<evidence type="ECO:0000259" key="2">
    <source>
        <dbReference type="Pfam" id="PF01557"/>
    </source>
</evidence>
<proteinExistence type="predicted"/>